<reference evidence="1" key="1">
    <citation type="submission" date="2016-10" db="EMBL/GenBank/DDBJ databases">
        <authorList>
            <person name="de Groot N.N."/>
        </authorList>
    </citation>
    <scope>NUCLEOTIDE SEQUENCE</scope>
</reference>
<dbReference type="EMBL" id="FPHM01000002">
    <property type="protein sequence ID" value="SFV52456.1"/>
    <property type="molecule type" value="Genomic_DNA"/>
</dbReference>
<dbReference type="AlphaFoldDB" id="A0A1W1BFY4"/>
<dbReference type="GO" id="GO:0008843">
    <property type="term" value="F:endochitinase activity"/>
    <property type="evidence" value="ECO:0007669"/>
    <property type="project" value="UniProtKB-EC"/>
</dbReference>
<organism evidence="1">
    <name type="scientific">hydrothermal vent metagenome</name>
    <dbReference type="NCBI Taxonomy" id="652676"/>
    <lineage>
        <taxon>unclassified sequences</taxon>
        <taxon>metagenomes</taxon>
        <taxon>ecological metagenomes</taxon>
    </lineage>
</organism>
<protein>
    <submittedName>
        <fullName evidence="1">Chitinase</fullName>
        <ecNumber evidence="1">3.2.1.14</ecNumber>
    </submittedName>
</protein>
<proteinExistence type="predicted"/>
<sequence>MKKNILFFITLLFSLSMFSSSLCACFTVNEGFIFTVDTKKASKKHNNTLEFTIQTSPYALPWDHYNYHIDCNNDGIYEEVNQTKAYTCKYKNAGVYSIRIGGSYPAFLFKDASKYLTGSVKNPPEYKDSSKLISIDHWGTQKWSTMEYGFANCSNLVGMANDLPNLSQVYTMQSLFSGATQFNAPLNDWNMSTVTNISTMFEKASSFNQVLNAWDVSSVTDMSGLFREAKLFNRPLNLWDVRKVKTMFGLFAYAETFNQDINDWNTSAVTKMGALFRDATEFNQPLNRWDVSSVTDMFIMFHSATHFNQALNHWDISSVTNMRAMFKNTKMFNQSLGEWKLFPSQDMIDFIEGSNISSKNYSSTLKGWATNSHVLPKNVSFKVDAFYTKETQEYRDILTSAPNHWTIQDKGIEIK</sequence>
<dbReference type="EC" id="3.2.1.14" evidence="1"/>
<keyword evidence="1" id="KW-0326">Glycosidase</keyword>
<dbReference type="NCBIfam" id="TIGR02167">
    <property type="entry name" value="Liste_lipo_26"/>
    <property type="match status" value="1"/>
</dbReference>
<dbReference type="Pfam" id="PF03382">
    <property type="entry name" value="DUF285"/>
    <property type="match status" value="1"/>
</dbReference>
<dbReference type="InterPro" id="IPR005046">
    <property type="entry name" value="DUF285"/>
</dbReference>
<accession>A0A1W1BFY4</accession>
<dbReference type="PROSITE" id="PS51257">
    <property type="entry name" value="PROKAR_LIPOPROTEIN"/>
    <property type="match status" value="1"/>
</dbReference>
<keyword evidence="1" id="KW-0378">Hydrolase</keyword>
<name>A0A1W1BFY4_9ZZZZ</name>
<gene>
    <name evidence="1" type="ORF">MNB_SV-13-1930</name>
</gene>
<dbReference type="InterPro" id="IPR011889">
    <property type="entry name" value="Liste_lipo_26"/>
</dbReference>
<evidence type="ECO:0000313" key="1">
    <source>
        <dbReference type="EMBL" id="SFV52456.1"/>
    </source>
</evidence>